<proteinExistence type="predicted"/>
<evidence type="ECO:0000313" key="3">
    <source>
        <dbReference type="Proteomes" id="UP000178606"/>
    </source>
</evidence>
<feature type="domain" description="Virulence factor" evidence="1">
    <location>
        <begin position="12"/>
        <end position="91"/>
    </location>
</feature>
<evidence type="ECO:0000313" key="2">
    <source>
        <dbReference type="EMBL" id="OGG46949.1"/>
    </source>
</evidence>
<protein>
    <recommendedName>
        <fullName evidence="1">Virulence factor domain-containing protein</fullName>
    </recommendedName>
</protein>
<dbReference type="Pfam" id="PF13769">
    <property type="entry name" value="Virulence_fact"/>
    <property type="match status" value="1"/>
</dbReference>
<accession>A0A1F6CCQ0</accession>
<evidence type="ECO:0000259" key="1">
    <source>
        <dbReference type="Pfam" id="PF13769"/>
    </source>
</evidence>
<reference evidence="2 3" key="1">
    <citation type="journal article" date="2016" name="Nat. Commun.">
        <title>Thousands of microbial genomes shed light on interconnected biogeochemical processes in an aquifer system.</title>
        <authorList>
            <person name="Anantharaman K."/>
            <person name="Brown C.T."/>
            <person name="Hug L.A."/>
            <person name="Sharon I."/>
            <person name="Castelle C.J."/>
            <person name="Probst A.J."/>
            <person name="Thomas B.C."/>
            <person name="Singh A."/>
            <person name="Wilkins M.J."/>
            <person name="Karaoz U."/>
            <person name="Brodie E.L."/>
            <person name="Williams K.H."/>
            <person name="Hubbard S.S."/>
            <person name="Banfield J.F."/>
        </authorList>
    </citation>
    <scope>NUCLEOTIDE SEQUENCE [LARGE SCALE GENOMIC DNA]</scope>
    <source>
        <strain evidence="3">RIFCSPLOWO2_12_FULL_64_10</strain>
    </source>
</reference>
<organism evidence="2 3">
    <name type="scientific">Handelsmanbacteria sp. (strain RIFCSPLOWO2_12_FULL_64_10)</name>
    <dbReference type="NCBI Taxonomy" id="1817868"/>
    <lineage>
        <taxon>Bacteria</taxon>
        <taxon>Candidatus Handelsmaniibacteriota</taxon>
    </lineage>
</organism>
<dbReference type="EMBL" id="MFKF01000279">
    <property type="protein sequence ID" value="OGG46949.1"/>
    <property type="molecule type" value="Genomic_DNA"/>
</dbReference>
<dbReference type="InterPro" id="IPR025989">
    <property type="entry name" value="Virulence_F_dom"/>
</dbReference>
<dbReference type="Proteomes" id="UP000178606">
    <property type="component" value="Unassembled WGS sequence"/>
</dbReference>
<sequence>MRNRMAKVSIIYWKEIPAQVRAEDADGEITLPLPDRFQQGIDAVAMFDGSYGADAYLEAWDWGPEVEVRGAAQEAAEALARKIAARFPADFVGRIRALHEAGQRDPRPGAVDHWMNESK</sequence>
<dbReference type="AlphaFoldDB" id="A0A1F6CCQ0"/>
<gene>
    <name evidence="2" type="ORF">A3F84_21060</name>
</gene>
<name>A0A1F6CCQ0_HANXR</name>
<comment type="caution">
    <text evidence="2">The sequence shown here is derived from an EMBL/GenBank/DDBJ whole genome shotgun (WGS) entry which is preliminary data.</text>
</comment>